<gene>
    <name evidence="1" type="ORF">M1B79_16100</name>
</gene>
<evidence type="ECO:0000313" key="1">
    <source>
        <dbReference type="EMBL" id="MCR6506140.1"/>
    </source>
</evidence>
<accession>A0A9X2NV31</accession>
<dbReference type="Proteomes" id="UP001143192">
    <property type="component" value="Unassembled WGS sequence"/>
</dbReference>
<comment type="caution">
    <text evidence="1">The sequence shown here is derived from an EMBL/GenBank/DDBJ whole genome shotgun (WGS) entry which is preliminary data.</text>
</comment>
<proteinExistence type="predicted"/>
<reference evidence="1" key="1">
    <citation type="journal article" date="2022" name="Arch. Microbiol.">
        <title>Bacteroides muris sp. nov. isolated from the cecum of wild-derived house mice.</title>
        <authorList>
            <person name="Fokt H."/>
            <person name="Unni R."/>
            <person name="Repnik U."/>
            <person name="Schmitz R.A."/>
            <person name="Bramkamp M."/>
            <person name="Baines J.F."/>
            <person name="Unterweger D."/>
        </authorList>
    </citation>
    <scope>NUCLEOTIDE SEQUENCE</scope>
    <source>
        <strain evidence="1">KH365_2</strain>
    </source>
</reference>
<keyword evidence="2" id="KW-1185">Reference proteome</keyword>
<name>A0A9X2NV31_9BACE</name>
<dbReference type="AlphaFoldDB" id="A0A9X2NV31"/>
<organism evidence="1 2">
    <name type="scientific">Bacteroides muris</name>
    <name type="common">ex Fokt et al. 2023</name>
    <dbReference type="NCBI Taxonomy" id="2937417"/>
    <lineage>
        <taxon>Bacteria</taxon>
        <taxon>Pseudomonadati</taxon>
        <taxon>Bacteroidota</taxon>
        <taxon>Bacteroidia</taxon>
        <taxon>Bacteroidales</taxon>
        <taxon>Bacteroidaceae</taxon>
        <taxon>Bacteroides</taxon>
    </lineage>
</organism>
<evidence type="ECO:0000313" key="2">
    <source>
        <dbReference type="Proteomes" id="UP001143192"/>
    </source>
</evidence>
<reference evidence="1" key="2">
    <citation type="submission" date="2022-04" db="EMBL/GenBank/DDBJ databases">
        <authorList>
            <person name="Fokt H."/>
            <person name="Baines J."/>
        </authorList>
    </citation>
    <scope>NUCLEOTIDE SEQUENCE</scope>
    <source>
        <strain evidence="1">KH365_2</strain>
    </source>
</reference>
<protein>
    <submittedName>
        <fullName evidence="1">Uncharacterized protein</fullName>
    </submittedName>
</protein>
<dbReference type="EMBL" id="JAMZED010000056">
    <property type="protein sequence ID" value="MCR6506140.1"/>
    <property type="molecule type" value="Genomic_DNA"/>
</dbReference>
<dbReference type="RefSeq" id="WP_257932372.1">
    <property type="nucleotide sequence ID" value="NZ_JAMZED010000056.1"/>
</dbReference>
<sequence>MRTKENIKAALPGLLRQRFQLKGRNSLRSNSLPFFTLKSLPPLDAPRPCGWDANAHTAQLSGIGVGA</sequence>